<reference evidence="7" key="1">
    <citation type="submission" date="2020-08" db="EMBL/GenBank/DDBJ databases">
        <title>Genome public.</title>
        <authorList>
            <person name="Liu C."/>
            <person name="Sun Q."/>
        </authorList>
    </citation>
    <scope>NUCLEOTIDE SEQUENCE</scope>
    <source>
        <strain evidence="7">NSJ-63</strain>
    </source>
</reference>
<accession>A0A926DKG8</accession>
<dbReference type="RefSeq" id="WP_178620515.1">
    <property type="nucleotide sequence ID" value="NZ_JACRSS010000003.1"/>
</dbReference>
<feature type="transmembrane region" description="Helical" evidence="6">
    <location>
        <begin position="139"/>
        <end position="163"/>
    </location>
</feature>
<evidence type="ECO:0000256" key="6">
    <source>
        <dbReference type="SAM" id="Phobius"/>
    </source>
</evidence>
<dbReference type="Pfam" id="PF07947">
    <property type="entry name" value="YhhN"/>
    <property type="match status" value="1"/>
</dbReference>
<dbReference type="AlphaFoldDB" id="A0A926DKG8"/>
<dbReference type="GO" id="GO:0016787">
    <property type="term" value="F:hydrolase activity"/>
    <property type="evidence" value="ECO:0007669"/>
    <property type="project" value="TreeGrafter"/>
</dbReference>
<dbReference type="Proteomes" id="UP000617951">
    <property type="component" value="Unassembled WGS sequence"/>
</dbReference>
<feature type="transmembrane region" description="Helical" evidence="6">
    <location>
        <begin position="58"/>
        <end position="77"/>
    </location>
</feature>
<comment type="subcellular location">
    <subcellularLocation>
        <location evidence="1">Membrane</location>
        <topology evidence="1">Multi-pass membrane protein</topology>
    </subcellularLocation>
</comment>
<comment type="similarity">
    <text evidence="2">Belongs to the TMEM86 family.</text>
</comment>
<evidence type="ECO:0000256" key="5">
    <source>
        <dbReference type="ARBA" id="ARBA00023136"/>
    </source>
</evidence>
<feature type="transmembrane region" description="Helical" evidence="6">
    <location>
        <begin position="115"/>
        <end position="132"/>
    </location>
</feature>
<proteinExistence type="inferred from homology"/>
<dbReference type="GO" id="GO:0016020">
    <property type="term" value="C:membrane"/>
    <property type="evidence" value="ECO:0007669"/>
    <property type="project" value="UniProtKB-SubCell"/>
</dbReference>
<feature type="transmembrane region" description="Helical" evidence="6">
    <location>
        <begin position="169"/>
        <end position="189"/>
    </location>
</feature>
<comment type="caution">
    <text evidence="7">The sequence shown here is derived from an EMBL/GenBank/DDBJ whole genome shotgun (WGS) entry which is preliminary data.</text>
</comment>
<dbReference type="EMBL" id="JACRSS010000003">
    <property type="protein sequence ID" value="MBC8538755.1"/>
    <property type="molecule type" value="Genomic_DNA"/>
</dbReference>
<evidence type="ECO:0000256" key="3">
    <source>
        <dbReference type="ARBA" id="ARBA00022692"/>
    </source>
</evidence>
<keyword evidence="5 6" id="KW-0472">Membrane</keyword>
<feature type="transmembrane region" description="Helical" evidence="6">
    <location>
        <begin position="32"/>
        <end position="52"/>
    </location>
</feature>
<gene>
    <name evidence="7" type="ORF">H8693_07380</name>
</gene>
<evidence type="ECO:0000313" key="8">
    <source>
        <dbReference type="Proteomes" id="UP000617951"/>
    </source>
</evidence>
<sequence>MLGWVIAISALLLIFSVCLIVSEYRHGPRERYIYKTLASLMFVALGAIGLYLHHWEALPIVLGLLFSFGGDGFLALYDHKKHNYDFYLGIATFCLAQIAYSWHALEGGYTMWEPLLLAIGLTALAAVGIHLFQMKLRGGFLAAILVYSLLLTFAFSAALFRYFKDPGPATLLLAVGKALFLASDVFLLFKYFYSRPHRHLTAWNLSTYYVAQLLLCLSITAV</sequence>
<name>A0A926DKG8_9FIRM</name>
<organism evidence="7 8">
    <name type="scientific">Guopingia tenuis</name>
    <dbReference type="NCBI Taxonomy" id="2763656"/>
    <lineage>
        <taxon>Bacteria</taxon>
        <taxon>Bacillati</taxon>
        <taxon>Bacillota</taxon>
        <taxon>Clostridia</taxon>
        <taxon>Christensenellales</taxon>
        <taxon>Christensenellaceae</taxon>
        <taxon>Guopingia</taxon>
    </lineage>
</organism>
<keyword evidence="4 6" id="KW-1133">Transmembrane helix</keyword>
<evidence type="ECO:0000256" key="1">
    <source>
        <dbReference type="ARBA" id="ARBA00004141"/>
    </source>
</evidence>
<keyword evidence="3 6" id="KW-0812">Transmembrane</keyword>
<feature type="transmembrane region" description="Helical" evidence="6">
    <location>
        <begin position="201"/>
        <end position="221"/>
    </location>
</feature>
<dbReference type="PANTHER" id="PTHR31885:SF6">
    <property type="entry name" value="GH04784P"/>
    <property type="match status" value="1"/>
</dbReference>
<keyword evidence="8" id="KW-1185">Reference proteome</keyword>
<protein>
    <submittedName>
        <fullName evidence="7">Lysoplasmalogenase</fullName>
    </submittedName>
</protein>
<dbReference type="PANTHER" id="PTHR31885">
    <property type="entry name" value="GH04784P"/>
    <property type="match status" value="1"/>
</dbReference>
<evidence type="ECO:0000256" key="2">
    <source>
        <dbReference type="ARBA" id="ARBA00007375"/>
    </source>
</evidence>
<dbReference type="InterPro" id="IPR012506">
    <property type="entry name" value="TMEM86B-like"/>
</dbReference>
<feature type="transmembrane region" description="Helical" evidence="6">
    <location>
        <begin position="6"/>
        <end position="25"/>
    </location>
</feature>
<evidence type="ECO:0000313" key="7">
    <source>
        <dbReference type="EMBL" id="MBC8538755.1"/>
    </source>
</evidence>
<evidence type="ECO:0000256" key="4">
    <source>
        <dbReference type="ARBA" id="ARBA00022989"/>
    </source>
</evidence>
<feature type="transmembrane region" description="Helical" evidence="6">
    <location>
        <begin position="84"/>
        <end position="103"/>
    </location>
</feature>